<organism evidence="2">
    <name type="scientific">Nothobranchius kadleci</name>
    <name type="common">African annual killifish</name>
    <dbReference type="NCBI Taxonomy" id="1051664"/>
    <lineage>
        <taxon>Eukaryota</taxon>
        <taxon>Metazoa</taxon>
        <taxon>Chordata</taxon>
        <taxon>Craniata</taxon>
        <taxon>Vertebrata</taxon>
        <taxon>Euteleostomi</taxon>
        <taxon>Actinopterygii</taxon>
        <taxon>Neopterygii</taxon>
        <taxon>Teleostei</taxon>
        <taxon>Neoteleostei</taxon>
        <taxon>Acanthomorphata</taxon>
        <taxon>Ovalentaria</taxon>
        <taxon>Atherinomorphae</taxon>
        <taxon>Cyprinodontiformes</taxon>
        <taxon>Nothobranchiidae</taxon>
        <taxon>Nothobranchius</taxon>
    </lineage>
</organism>
<accession>A0A1A8CR09</accession>
<dbReference type="PANTHER" id="PTHR31025:SF19">
    <property type="entry name" value="SI:CH73-42K18.1-RELATED"/>
    <property type="match status" value="1"/>
</dbReference>
<proteinExistence type="predicted"/>
<evidence type="ECO:0000313" key="2">
    <source>
        <dbReference type="EMBL" id="SBP82204.1"/>
    </source>
</evidence>
<protein>
    <submittedName>
        <fullName evidence="2">Si:dkeyp-2c8.3</fullName>
    </submittedName>
</protein>
<reference evidence="2" key="2">
    <citation type="submission" date="2016-06" db="EMBL/GenBank/DDBJ databases">
        <title>The genome of a short-lived fish provides insights into sex chromosome evolution and the genetic control of aging.</title>
        <authorList>
            <person name="Reichwald K."/>
            <person name="Felder M."/>
            <person name="Petzold A."/>
            <person name="Koch P."/>
            <person name="Groth M."/>
            <person name="Platzer M."/>
        </authorList>
    </citation>
    <scope>NUCLEOTIDE SEQUENCE</scope>
    <source>
        <tissue evidence="2">Brain</tissue>
    </source>
</reference>
<name>A0A1A8CR09_NOTKA</name>
<dbReference type="AlphaFoldDB" id="A0A1A8CR09"/>
<gene>
    <name evidence="2" type="primary">SI:DKEYP-2C8.3</name>
</gene>
<feature type="non-terminal residue" evidence="2">
    <location>
        <position position="469"/>
    </location>
</feature>
<dbReference type="PANTHER" id="PTHR31025">
    <property type="entry name" value="SI:CH211-196P9.1-RELATED"/>
    <property type="match status" value="1"/>
</dbReference>
<feature type="compositionally biased region" description="Low complexity" evidence="1">
    <location>
        <begin position="85"/>
        <end position="97"/>
    </location>
</feature>
<evidence type="ECO:0000256" key="1">
    <source>
        <dbReference type="SAM" id="MobiDB-lite"/>
    </source>
</evidence>
<dbReference type="EMBL" id="HADZ01018263">
    <property type="protein sequence ID" value="SBP82204.1"/>
    <property type="molecule type" value="Transcribed_RNA"/>
</dbReference>
<reference evidence="2" key="1">
    <citation type="submission" date="2016-05" db="EMBL/GenBank/DDBJ databases">
        <authorList>
            <person name="Lavstsen T."/>
            <person name="Jespersen J.S."/>
        </authorList>
    </citation>
    <scope>NUCLEOTIDE SEQUENCE</scope>
    <source>
        <tissue evidence="2">Brain</tissue>
    </source>
</reference>
<feature type="region of interest" description="Disordered" evidence="1">
    <location>
        <begin position="85"/>
        <end position="105"/>
    </location>
</feature>
<sequence>MLLRIILSEDDIRRITLDSLPEDVQNFESILKAKLGLDLDFVIQYQDPDFDNDLCNLTCMSDLPKDKATLKVCIKKNESYHTDSTLDTASLSSSSLDEGPSGTKTRQLPQPFIIPSFSFDVELQLKKGNEAFHHDGTLLDISKNMKSDILDKLAEAIYVHNPYPTREDYDLVAQALIQQHPCLKEPGSVHGWYCWKFSLKFKMGNFRQKMRVAGCSEVGVNARGSGLPSKKLKRAKKSEVNFLPSFPEGKGEPDLERERSAMIVEMTKRKVDWKQVGEMMNITFPLRRKEIVENQPLAAEVKEGWPALFKEQQIEAEFARLTSVDLKKSFFSGLDQHLPRFLELFKAKSGKSAGLSRQLKCLDDSSILRKRSVVLPDDPSNAFKTVQAIDEEATFTRGMQVGVLLVKDGEDIIATSVILEEQVVLPDVEDIPHAIALLMGLLFAFNIDYPKELRYTFEVFQKVLMNIGG</sequence>